<accession>A0AAN7U7E6</accession>
<evidence type="ECO:0000256" key="1">
    <source>
        <dbReference type="SAM" id="MobiDB-lite"/>
    </source>
</evidence>
<comment type="caution">
    <text evidence="2">The sequence shown here is derived from an EMBL/GenBank/DDBJ whole genome shotgun (WGS) entry which is preliminary data.</text>
</comment>
<organism evidence="2 3">
    <name type="scientific">Xylaria bambusicola</name>
    <dbReference type="NCBI Taxonomy" id="326684"/>
    <lineage>
        <taxon>Eukaryota</taxon>
        <taxon>Fungi</taxon>
        <taxon>Dikarya</taxon>
        <taxon>Ascomycota</taxon>
        <taxon>Pezizomycotina</taxon>
        <taxon>Sordariomycetes</taxon>
        <taxon>Xylariomycetidae</taxon>
        <taxon>Xylariales</taxon>
        <taxon>Xylariaceae</taxon>
        <taxon>Xylaria</taxon>
    </lineage>
</organism>
<name>A0AAN7U7E6_9PEZI</name>
<sequence>MSDFGILQFNGITAMLSSAAGHSASTARRARVSSSSSHASDELASFTAPPKKRKAEDGWWFGILVLTRAMPHETMGAAQHVVGEPRLWNQQR</sequence>
<evidence type="ECO:0000313" key="3">
    <source>
        <dbReference type="Proteomes" id="UP001305414"/>
    </source>
</evidence>
<protein>
    <submittedName>
        <fullName evidence="2">Uncharacterized protein</fullName>
    </submittedName>
</protein>
<dbReference type="EMBL" id="JAWHQM010000004">
    <property type="protein sequence ID" value="KAK5626980.1"/>
    <property type="molecule type" value="Genomic_DNA"/>
</dbReference>
<gene>
    <name evidence="2" type="ORF">RRF57_002695</name>
</gene>
<reference evidence="2 3" key="1">
    <citation type="submission" date="2023-10" db="EMBL/GenBank/DDBJ databases">
        <title>Draft genome sequence of Xylaria bambusicola isolate GMP-LS, the root and basal stem rot pathogen of sugarcane in Indonesia.</title>
        <authorList>
            <person name="Selvaraj P."/>
            <person name="Muralishankar V."/>
            <person name="Muruganantham S."/>
            <person name="Sp S."/>
            <person name="Haryani S."/>
            <person name="Lau K.J.X."/>
            <person name="Naqvi N.I."/>
        </authorList>
    </citation>
    <scope>NUCLEOTIDE SEQUENCE [LARGE SCALE GENOMIC DNA]</scope>
    <source>
        <strain evidence="2">GMP-LS</strain>
    </source>
</reference>
<keyword evidence="3" id="KW-1185">Reference proteome</keyword>
<dbReference type="AlphaFoldDB" id="A0AAN7U7E6"/>
<dbReference type="Proteomes" id="UP001305414">
    <property type="component" value="Unassembled WGS sequence"/>
</dbReference>
<evidence type="ECO:0000313" key="2">
    <source>
        <dbReference type="EMBL" id="KAK5626980.1"/>
    </source>
</evidence>
<proteinExistence type="predicted"/>
<feature type="compositionally biased region" description="Low complexity" evidence="1">
    <location>
        <begin position="23"/>
        <end position="45"/>
    </location>
</feature>
<feature type="region of interest" description="Disordered" evidence="1">
    <location>
        <begin position="23"/>
        <end position="52"/>
    </location>
</feature>